<evidence type="ECO:0000256" key="6">
    <source>
        <dbReference type="ARBA" id="ARBA00022490"/>
    </source>
</evidence>
<evidence type="ECO:0000256" key="12">
    <source>
        <dbReference type="ARBA" id="ARBA00023049"/>
    </source>
</evidence>
<evidence type="ECO:0000256" key="11">
    <source>
        <dbReference type="ARBA" id="ARBA00022833"/>
    </source>
</evidence>
<evidence type="ECO:0000256" key="14">
    <source>
        <dbReference type="SAM" id="MobiDB-lite"/>
    </source>
</evidence>
<evidence type="ECO:0000256" key="7">
    <source>
        <dbReference type="ARBA" id="ARBA00022670"/>
    </source>
</evidence>
<keyword evidence="10" id="KW-0378">Hydrolase</keyword>
<feature type="domain" description="MPN" evidence="15">
    <location>
        <begin position="98"/>
        <end position="235"/>
    </location>
</feature>
<evidence type="ECO:0000256" key="5">
    <source>
        <dbReference type="ARBA" id="ARBA00014880"/>
    </source>
</evidence>
<keyword evidence="12" id="KW-0482">Metalloprotease</keyword>
<dbReference type="PANTHER" id="PTHR10410">
    <property type="entry name" value="EUKARYOTIC TRANSLATION INITIATION FACTOR 3 -RELATED"/>
    <property type="match status" value="1"/>
</dbReference>
<dbReference type="GO" id="GO:0046872">
    <property type="term" value="F:metal ion binding"/>
    <property type="evidence" value="ECO:0007669"/>
    <property type="project" value="UniProtKB-KW"/>
</dbReference>
<dbReference type="InterPro" id="IPR037518">
    <property type="entry name" value="MPN"/>
</dbReference>
<feature type="compositionally biased region" description="Acidic residues" evidence="14">
    <location>
        <begin position="449"/>
        <end position="464"/>
    </location>
</feature>
<dbReference type="SUPFAM" id="SSF102712">
    <property type="entry name" value="JAB1/MPN domain"/>
    <property type="match status" value="1"/>
</dbReference>
<evidence type="ECO:0000256" key="8">
    <source>
        <dbReference type="ARBA" id="ARBA00022723"/>
    </source>
</evidence>
<evidence type="ECO:0000256" key="1">
    <source>
        <dbReference type="ARBA" id="ARBA00004123"/>
    </source>
</evidence>
<proteinExistence type="inferred from homology"/>
<dbReference type="CDD" id="cd08069">
    <property type="entry name" value="MPN_RPN11_CSN5"/>
    <property type="match status" value="1"/>
</dbReference>
<evidence type="ECO:0000256" key="3">
    <source>
        <dbReference type="ARBA" id="ARBA00006008"/>
    </source>
</evidence>
<dbReference type="FunFam" id="3.40.140.10:FF:000203">
    <property type="entry name" value="COP9 signalosome complex subunit 5"/>
    <property type="match status" value="1"/>
</dbReference>
<evidence type="ECO:0000256" key="4">
    <source>
        <dbReference type="ARBA" id="ARBA00011098"/>
    </source>
</evidence>
<dbReference type="GO" id="GO:0008237">
    <property type="term" value="F:metallopeptidase activity"/>
    <property type="evidence" value="ECO:0007669"/>
    <property type="project" value="UniProtKB-KW"/>
</dbReference>
<dbReference type="MEROPS" id="M67.A13"/>
<keyword evidence="11" id="KW-0862">Zinc</keyword>
<dbReference type="Pfam" id="PF01398">
    <property type="entry name" value="JAB"/>
    <property type="match status" value="1"/>
</dbReference>
<dbReference type="PhylomeDB" id="A0A061AFY8"/>
<keyword evidence="13" id="KW-0539">Nucleus</keyword>
<organism evidence="16">
    <name type="scientific">Cyberlindnera fabianii</name>
    <name type="common">Yeast</name>
    <name type="synonym">Hansenula fabianii</name>
    <dbReference type="NCBI Taxonomy" id="36022"/>
    <lineage>
        <taxon>Eukaryota</taxon>
        <taxon>Fungi</taxon>
        <taxon>Dikarya</taxon>
        <taxon>Ascomycota</taxon>
        <taxon>Saccharomycotina</taxon>
        <taxon>Saccharomycetes</taxon>
        <taxon>Phaffomycetales</taxon>
        <taxon>Phaffomycetaceae</taxon>
        <taxon>Cyberlindnera</taxon>
    </lineage>
</organism>
<evidence type="ECO:0000256" key="2">
    <source>
        <dbReference type="ARBA" id="ARBA00004496"/>
    </source>
</evidence>
<sequence length="553" mass="61534">MSSEILENIVSNKDAYIFRHFCGGTDDKQQDHSDHHHHHQHDSSSHLDTKDIDINALLTLPLDDRTQKFYNRESSEQVEAVLQSTKPWKSDENYFQNAHVSSLALLKMTMHAKSGGSIEVMGMLTGKITKNGIVVMDVYPLPVEGTETRVNAQAEGYEFMVQYLDSLKKTGRNENIVGWYHSHPGYGCWLSGIDVGTEELNQKFQDPYLAIVVDPMKTVTNGFVEIGAFRTYTDQYVQNNKGKTTGNNFGSFGSVGTPINSSGVGRGQTIRKKAGKIADIPAEKIKDFGQHASKYYSLSVDVFRSDVDHMILSNLWNKFWINSLVGNGDDTDQEVELDKFLNEKLVEMEKKMDTLRKIDVKSPQLSARDKQPSRRPGKGGFYDGAEMSNARGLRVDTESRGGAAGLMERFQALSGDRLSPSFLSKQQLSPFTKANLLSKMSVKDKEPESDAETDSEMNDADSDIDMPLQNDTDKETSGSVPRDPGMTRRPKQIGRSANLHIISPTQPGGHSSGPQDAMSIKRRTENDKVRATAAEAGRSLVNLKIQELLFLNE</sequence>
<gene>
    <name evidence="16" type="ORF">CYFA0S_01e01376g</name>
</gene>
<keyword evidence="6" id="KW-0963">Cytoplasm</keyword>
<name>A0A061AFY8_CYBFA</name>
<comment type="subcellular location">
    <subcellularLocation>
        <location evidence="2">Cytoplasm</location>
    </subcellularLocation>
    <subcellularLocation>
        <location evidence="1">Nucleus</location>
    </subcellularLocation>
</comment>
<dbReference type="Gene3D" id="3.40.140.10">
    <property type="entry name" value="Cytidine Deaminase, domain 2"/>
    <property type="match status" value="1"/>
</dbReference>
<dbReference type="InterPro" id="IPR000555">
    <property type="entry name" value="JAMM/MPN+_dom"/>
</dbReference>
<dbReference type="InterPro" id="IPR050242">
    <property type="entry name" value="JAMM_MPN+_peptidase_M67A"/>
</dbReference>
<feature type="region of interest" description="Disordered" evidence="14">
    <location>
        <begin position="27"/>
        <end position="47"/>
    </location>
</feature>
<evidence type="ECO:0000313" key="16">
    <source>
        <dbReference type="EMBL" id="CDR36425.1"/>
    </source>
</evidence>
<feature type="region of interest" description="Disordered" evidence="14">
    <location>
        <begin position="439"/>
        <end position="527"/>
    </location>
</feature>
<comment type="similarity">
    <text evidence="3">Belongs to the peptidase M67A family. CSN5 subfamily.</text>
</comment>
<keyword evidence="7" id="KW-0645">Protease</keyword>
<dbReference type="VEuPathDB" id="FungiDB:BON22_0776"/>
<evidence type="ECO:0000256" key="10">
    <source>
        <dbReference type="ARBA" id="ARBA00022801"/>
    </source>
</evidence>
<dbReference type="EMBL" id="LK052886">
    <property type="protein sequence ID" value="CDR36425.1"/>
    <property type="molecule type" value="Genomic_DNA"/>
</dbReference>
<comment type="subunit">
    <text evidence="4">Component of the COP9 signalosome (CSN) complex.</text>
</comment>
<dbReference type="OrthoDB" id="605656at2759"/>
<dbReference type="PROSITE" id="PS50249">
    <property type="entry name" value="MPN"/>
    <property type="match status" value="1"/>
</dbReference>
<dbReference type="GO" id="GO:0008180">
    <property type="term" value="C:COP9 signalosome"/>
    <property type="evidence" value="ECO:0007669"/>
    <property type="project" value="UniProtKB-KW"/>
</dbReference>
<evidence type="ECO:0000259" key="15">
    <source>
        <dbReference type="PROSITE" id="PS50249"/>
    </source>
</evidence>
<keyword evidence="9" id="KW-0736">Signalosome</keyword>
<feature type="compositionally biased region" description="Polar residues" evidence="14">
    <location>
        <begin position="503"/>
        <end position="514"/>
    </location>
</feature>
<dbReference type="AlphaFoldDB" id="A0A061AFY8"/>
<protein>
    <recommendedName>
        <fullName evidence="5">COP9 signalosome complex subunit 5</fullName>
    </recommendedName>
</protein>
<evidence type="ECO:0000256" key="9">
    <source>
        <dbReference type="ARBA" id="ARBA00022790"/>
    </source>
</evidence>
<reference evidence="16" key="1">
    <citation type="journal article" date="2014" name="Genome Announc.">
        <title>Genome sequence of the yeast Cyberlindnera fabianii (Hansenula fabianii).</title>
        <authorList>
            <person name="Freel K.C."/>
            <person name="Sarilar V."/>
            <person name="Neuveglise C."/>
            <person name="Devillers H."/>
            <person name="Friedrich A."/>
            <person name="Schacherer J."/>
        </authorList>
    </citation>
    <scope>NUCLEOTIDE SEQUENCE</scope>
    <source>
        <strain evidence="16">YJS4271</strain>
    </source>
</reference>
<keyword evidence="8" id="KW-0479">Metal-binding</keyword>
<evidence type="ECO:0000256" key="13">
    <source>
        <dbReference type="ARBA" id="ARBA00023242"/>
    </source>
</evidence>
<dbReference type="GO" id="GO:0005737">
    <property type="term" value="C:cytoplasm"/>
    <property type="evidence" value="ECO:0007669"/>
    <property type="project" value="UniProtKB-SubCell"/>
</dbReference>
<feature type="region of interest" description="Disordered" evidence="14">
    <location>
        <begin position="359"/>
        <end position="390"/>
    </location>
</feature>
<accession>A0A061AFY8</accession>
<dbReference type="GO" id="GO:0006508">
    <property type="term" value="P:proteolysis"/>
    <property type="evidence" value="ECO:0007669"/>
    <property type="project" value="UniProtKB-KW"/>
</dbReference>
<dbReference type="SMART" id="SM00232">
    <property type="entry name" value="JAB_MPN"/>
    <property type="match status" value="1"/>
</dbReference>